<evidence type="ECO:0000256" key="9">
    <source>
        <dbReference type="ARBA" id="ARBA00032235"/>
    </source>
</evidence>
<dbReference type="GO" id="GO:0006265">
    <property type="term" value="P:DNA topological change"/>
    <property type="evidence" value="ECO:0007669"/>
    <property type="project" value="InterPro"/>
</dbReference>
<evidence type="ECO:0000256" key="5">
    <source>
        <dbReference type="ARBA" id="ARBA00023125"/>
    </source>
</evidence>
<evidence type="ECO:0000256" key="10">
    <source>
        <dbReference type="ARBA" id="ARBA00032877"/>
    </source>
</evidence>
<feature type="domain" description="Topo IA-type catalytic" evidence="12">
    <location>
        <begin position="125"/>
        <end position="569"/>
    </location>
</feature>
<dbReference type="SMART" id="SM00493">
    <property type="entry name" value="TOPRIM"/>
    <property type="match status" value="1"/>
</dbReference>
<evidence type="ECO:0000256" key="4">
    <source>
        <dbReference type="ARBA" id="ARBA00023029"/>
    </source>
</evidence>
<evidence type="ECO:0000256" key="7">
    <source>
        <dbReference type="ARBA" id="ARBA00030003"/>
    </source>
</evidence>
<dbReference type="CDD" id="cd00186">
    <property type="entry name" value="TOP1Ac"/>
    <property type="match status" value="1"/>
</dbReference>
<dbReference type="InterPro" id="IPR003602">
    <property type="entry name" value="Topo_IA_DNA-bd_dom"/>
</dbReference>
<evidence type="ECO:0000313" key="14">
    <source>
        <dbReference type="Proteomes" id="UP000220907"/>
    </source>
</evidence>
<dbReference type="Proteomes" id="UP000220907">
    <property type="component" value="Unassembled WGS sequence"/>
</dbReference>
<dbReference type="InterPro" id="IPR023405">
    <property type="entry name" value="Topo_IA_core_domain"/>
</dbReference>
<dbReference type="EC" id="5.6.2.1" evidence="3"/>
<dbReference type="InterPro" id="IPR006171">
    <property type="entry name" value="TOPRIM_dom"/>
</dbReference>
<evidence type="ECO:0000256" key="2">
    <source>
        <dbReference type="ARBA" id="ARBA00009446"/>
    </source>
</evidence>
<dbReference type="GO" id="GO:0003677">
    <property type="term" value="F:DNA binding"/>
    <property type="evidence" value="ECO:0007669"/>
    <property type="project" value="UniProtKB-KW"/>
</dbReference>
<reference evidence="13 14" key="1">
    <citation type="journal article" date="2017" name="Gut Pathog.">
        <title>Phylogenomics of Colombian Helicobacter pylori isolates.</title>
        <authorList>
            <person name="Gutierrez-Escobar A.J."/>
            <person name="Trujillo E."/>
            <person name="Acevedo O."/>
            <person name="Bravo M.M."/>
        </authorList>
    </citation>
    <scope>NUCLEOTIDE SEQUENCE [LARGE SCALE GENOMIC DNA]</scope>
    <source>
        <strain evidence="13 14">22151</strain>
    </source>
</reference>
<dbReference type="SMART" id="SM00437">
    <property type="entry name" value="TOP1Ac"/>
    <property type="match status" value="1"/>
</dbReference>
<dbReference type="PROSITE" id="PS52039">
    <property type="entry name" value="TOPO_IA_2"/>
    <property type="match status" value="1"/>
</dbReference>
<dbReference type="Gene3D" id="1.10.460.10">
    <property type="entry name" value="Topoisomerase I, domain 2"/>
    <property type="match status" value="1"/>
</dbReference>
<evidence type="ECO:0000256" key="1">
    <source>
        <dbReference type="ARBA" id="ARBA00000213"/>
    </source>
</evidence>
<gene>
    <name evidence="13" type="ORF">BB432_06050</name>
</gene>
<dbReference type="InterPro" id="IPR000380">
    <property type="entry name" value="Topo_IA"/>
</dbReference>
<keyword evidence="6" id="KW-0413">Isomerase</keyword>
<dbReference type="InterPro" id="IPR013497">
    <property type="entry name" value="Topo_IA_cen"/>
</dbReference>
<dbReference type="InterPro" id="IPR013824">
    <property type="entry name" value="Topo_IA_cen_sub1"/>
</dbReference>
<dbReference type="Gene3D" id="2.70.20.10">
    <property type="entry name" value="Topoisomerase I, domain 3"/>
    <property type="match status" value="1"/>
</dbReference>
<evidence type="ECO:0000259" key="12">
    <source>
        <dbReference type="PROSITE" id="PS52039"/>
    </source>
</evidence>
<dbReference type="Pfam" id="PF01131">
    <property type="entry name" value="Topoisom_bac"/>
    <property type="match status" value="1"/>
</dbReference>
<feature type="domain" description="Toprim" evidence="11">
    <location>
        <begin position="3"/>
        <end position="106"/>
    </location>
</feature>
<dbReference type="InterPro" id="IPR013826">
    <property type="entry name" value="Topo_IA_cen_sub3"/>
</dbReference>
<keyword evidence="5" id="KW-0238">DNA-binding</keyword>
<comment type="catalytic activity">
    <reaction evidence="1">
        <text>ATP-independent breakage of single-stranded DNA, followed by passage and rejoining.</text>
        <dbReference type="EC" id="5.6.2.1"/>
    </reaction>
</comment>
<name>A0AAX0RK74_HELPX</name>
<evidence type="ECO:0000256" key="6">
    <source>
        <dbReference type="ARBA" id="ARBA00023235"/>
    </source>
</evidence>
<organism evidence="13 14">
    <name type="scientific">Helicobacter pylori</name>
    <name type="common">Campylobacter pylori</name>
    <dbReference type="NCBI Taxonomy" id="210"/>
    <lineage>
        <taxon>Bacteria</taxon>
        <taxon>Pseudomonadati</taxon>
        <taxon>Campylobacterota</taxon>
        <taxon>Epsilonproteobacteria</taxon>
        <taxon>Campylobacterales</taxon>
        <taxon>Helicobacteraceae</taxon>
        <taxon>Helicobacter</taxon>
    </lineage>
</organism>
<evidence type="ECO:0000256" key="3">
    <source>
        <dbReference type="ARBA" id="ARBA00012891"/>
    </source>
</evidence>
<comment type="similarity">
    <text evidence="2">Belongs to the type IA topoisomerase family.</text>
</comment>
<comment type="caution">
    <text evidence="13">The sequence shown here is derived from an EMBL/GenBank/DDBJ whole genome shotgun (WGS) entry which is preliminary data.</text>
</comment>
<dbReference type="PROSITE" id="PS50880">
    <property type="entry name" value="TOPRIM"/>
    <property type="match status" value="1"/>
</dbReference>
<keyword evidence="4" id="KW-0799">Topoisomerase</keyword>
<sequence>MNNSVIIIESPNKVAKIREITGAKVFATIGHFMQLKSYDESNGFKPTFDYDQEKKKHIFEMIEACKNKKVYIATDPDREGYAIGYMFYQKIKNVASSIYRAEFFEITPSGINKGLQNALLFENTNKQMYQSALARRVADMLLGFTLSPYLGKALGQMKGSSAGRVQTPCLKLIVDRDREIEKFKALPENEKVSYQIQAKINDSANREVTIKHCDEKGEEIKFNDKEEALKLFESLKDNKACLLKDLKNSVVETKPKKPFITSTLLEKASSMLGLSISEVQSLAQNLFEAGLITYIRTDAESLSVEFLDETESFYAPIYKDLYLKREYKAGKQSQAEAHEAIRITHPHTTEDLESIVYNANITNQDALKLYQLIFERTIESQGKNAIYDKQDLLFKIKNEYFKCSVKGLKSAGFLAMFSKRELENDESNDDKDNKEKEQNAQFNLKIDDVLSLNDLVLATIKRNAPSAYKEADFVKLLENKGIGRPSTYASYLPTLVKREYISISQDKKHIITPTHKGKRVVEVFENAYQFIIDLTYTKQMEEVLDEIVENKSSYVDFISNLNSKCPKIEKLERNDDEIKPSSEGQITYIENILRDLQLNLSEEFKNYKEDNRVAKAFLDRYIKEHEFFKKNNKKASSSNNDENRPATPKQISFAEMLAKKHNVKLPKGFKYSMKVCGDFINEYHKK</sequence>
<dbReference type="AlphaFoldDB" id="A0AAX0RK74"/>
<evidence type="ECO:0000256" key="8">
    <source>
        <dbReference type="ARBA" id="ARBA00031985"/>
    </source>
</evidence>
<dbReference type="PANTHER" id="PTHR42785:SF1">
    <property type="entry name" value="DNA TOPOISOMERASE"/>
    <property type="match status" value="1"/>
</dbReference>
<dbReference type="PRINTS" id="PR00417">
    <property type="entry name" value="PRTPISMRASEI"/>
</dbReference>
<dbReference type="GO" id="GO:0003917">
    <property type="term" value="F:DNA topoisomerase type I (single strand cut, ATP-independent) activity"/>
    <property type="evidence" value="ECO:0007669"/>
    <property type="project" value="UniProtKB-EC"/>
</dbReference>
<dbReference type="SUPFAM" id="SSF56712">
    <property type="entry name" value="Prokaryotic type I DNA topoisomerase"/>
    <property type="match status" value="1"/>
</dbReference>
<dbReference type="EMBL" id="MBGX01000004">
    <property type="protein sequence ID" value="PDW47605.1"/>
    <property type="molecule type" value="Genomic_DNA"/>
</dbReference>
<evidence type="ECO:0000259" key="11">
    <source>
        <dbReference type="PROSITE" id="PS50880"/>
    </source>
</evidence>
<dbReference type="Gene3D" id="1.10.290.10">
    <property type="entry name" value="Topoisomerase I, domain 4"/>
    <property type="match status" value="1"/>
</dbReference>
<dbReference type="PANTHER" id="PTHR42785">
    <property type="entry name" value="DNA TOPOISOMERASE, TYPE IA, CORE"/>
    <property type="match status" value="1"/>
</dbReference>
<dbReference type="InterPro" id="IPR003601">
    <property type="entry name" value="Topo_IA_2"/>
</dbReference>
<accession>A0AAX0RK74</accession>
<evidence type="ECO:0000313" key="13">
    <source>
        <dbReference type="EMBL" id="PDW47605.1"/>
    </source>
</evidence>
<protein>
    <recommendedName>
        <fullName evidence="3">DNA topoisomerase</fullName>
        <ecNumber evidence="3">5.6.2.1</ecNumber>
    </recommendedName>
    <alternativeName>
        <fullName evidence="10">Omega-protein</fullName>
    </alternativeName>
    <alternativeName>
        <fullName evidence="9">Relaxing enzyme</fullName>
    </alternativeName>
    <alternativeName>
        <fullName evidence="7">Swivelase</fullName>
    </alternativeName>
    <alternativeName>
        <fullName evidence="8">Untwisting enzyme</fullName>
    </alternativeName>
</protein>
<dbReference type="Gene3D" id="3.40.50.140">
    <property type="match status" value="1"/>
</dbReference>
<proteinExistence type="inferred from homology"/>
<dbReference type="RefSeq" id="WP_097711236.1">
    <property type="nucleotide sequence ID" value="NZ_MBGX01000004.1"/>
</dbReference>
<dbReference type="Pfam" id="PF01751">
    <property type="entry name" value="Toprim"/>
    <property type="match status" value="1"/>
</dbReference>
<dbReference type="SMART" id="SM00436">
    <property type="entry name" value="TOP1Bc"/>
    <property type="match status" value="1"/>
</dbReference>
<dbReference type="InterPro" id="IPR013825">
    <property type="entry name" value="Topo_IA_cen_sub2"/>
</dbReference>